<reference evidence="2 3" key="1">
    <citation type="submission" date="2019-07" db="EMBL/GenBank/DDBJ databases">
        <title>Cryptosporangium phraense sp. nov., isolated from plant litter.</title>
        <authorList>
            <person name="Suriyachadkun C."/>
        </authorList>
    </citation>
    <scope>NUCLEOTIDE SEQUENCE [LARGE SCALE GENOMIC DNA]</scope>
    <source>
        <strain evidence="2 3">A-T 5661</strain>
    </source>
</reference>
<dbReference type="Proteomes" id="UP000317982">
    <property type="component" value="Unassembled WGS sequence"/>
</dbReference>
<proteinExistence type="predicted"/>
<evidence type="ECO:0000313" key="2">
    <source>
        <dbReference type="EMBL" id="TQS39810.1"/>
    </source>
</evidence>
<dbReference type="RefSeq" id="WP_142709757.1">
    <property type="nucleotide sequence ID" value="NZ_VIRS01000055.1"/>
</dbReference>
<organism evidence="2 3">
    <name type="scientific">Cryptosporangium phraense</name>
    <dbReference type="NCBI Taxonomy" id="2593070"/>
    <lineage>
        <taxon>Bacteria</taxon>
        <taxon>Bacillati</taxon>
        <taxon>Actinomycetota</taxon>
        <taxon>Actinomycetes</taxon>
        <taxon>Cryptosporangiales</taxon>
        <taxon>Cryptosporangiaceae</taxon>
        <taxon>Cryptosporangium</taxon>
    </lineage>
</organism>
<evidence type="ECO:0000256" key="1">
    <source>
        <dbReference type="SAM" id="Phobius"/>
    </source>
</evidence>
<dbReference type="AlphaFoldDB" id="A0A545AEX2"/>
<comment type="caution">
    <text evidence="2">The sequence shown here is derived from an EMBL/GenBank/DDBJ whole genome shotgun (WGS) entry which is preliminary data.</text>
</comment>
<keyword evidence="1" id="KW-0472">Membrane</keyword>
<dbReference type="OrthoDB" id="9429381at2"/>
<keyword evidence="3" id="KW-1185">Reference proteome</keyword>
<name>A0A545AEX2_9ACTN</name>
<dbReference type="EMBL" id="VIRS01000055">
    <property type="protein sequence ID" value="TQS39810.1"/>
    <property type="molecule type" value="Genomic_DNA"/>
</dbReference>
<accession>A0A545AEX2</accession>
<sequence length="196" mass="22333">MEVVISTLVSVPTGILTSFLFWWWFTRQLAPRISWSEALVAPPDDKRVGNDHDQLRLKIVNHGRRHALDLQVWAQLRLPHEVDHIGSPMHLIELPTSTPWLPRLQRQSYRYVRMCPNKIPPDEFERAGLDPDAELGDLLRRRPGAAIRVYLFAYDGFSGARKIFVSPDYTADELVEGSFEPGLSLVATRPALPDAE</sequence>
<gene>
    <name evidence="2" type="ORF">FL583_37945</name>
</gene>
<feature type="transmembrane region" description="Helical" evidence="1">
    <location>
        <begin position="6"/>
        <end position="25"/>
    </location>
</feature>
<dbReference type="InParanoid" id="A0A545AEX2"/>
<keyword evidence="1" id="KW-0812">Transmembrane</keyword>
<evidence type="ECO:0000313" key="3">
    <source>
        <dbReference type="Proteomes" id="UP000317982"/>
    </source>
</evidence>
<keyword evidence="1" id="KW-1133">Transmembrane helix</keyword>
<protein>
    <submittedName>
        <fullName evidence="2">Uncharacterized protein</fullName>
    </submittedName>
</protein>